<feature type="transmembrane region" description="Helical" evidence="2">
    <location>
        <begin position="146"/>
        <end position="168"/>
    </location>
</feature>
<proteinExistence type="predicted"/>
<evidence type="ECO:0000256" key="1">
    <source>
        <dbReference type="SAM" id="MobiDB-lite"/>
    </source>
</evidence>
<reference evidence="3" key="1">
    <citation type="submission" date="2021-11" db="EMBL/GenBank/DDBJ databases">
        <title>Streptomyces corallinus and Kineosporia corallina sp. nov., two new coral-derived marine actinobacteria.</title>
        <authorList>
            <person name="Buangrab K."/>
            <person name="Sutthacheep M."/>
            <person name="Yeemin T."/>
            <person name="Harunari E."/>
            <person name="Igarashi Y."/>
            <person name="Sripreechasak P."/>
            <person name="Kanchanasin P."/>
            <person name="Tanasupawat S."/>
            <person name="Phongsopitanun W."/>
        </authorList>
    </citation>
    <scope>NUCLEOTIDE SEQUENCE</scope>
    <source>
        <strain evidence="3">JCM 31032</strain>
    </source>
</reference>
<evidence type="ECO:0000313" key="4">
    <source>
        <dbReference type="Proteomes" id="UP001138997"/>
    </source>
</evidence>
<feature type="transmembrane region" description="Helical" evidence="2">
    <location>
        <begin position="74"/>
        <end position="98"/>
    </location>
</feature>
<name>A0A9X1SUR0_9ACTN</name>
<feature type="transmembrane region" description="Helical" evidence="2">
    <location>
        <begin position="6"/>
        <end position="23"/>
    </location>
</feature>
<feature type="region of interest" description="Disordered" evidence="1">
    <location>
        <begin position="226"/>
        <end position="263"/>
    </location>
</feature>
<evidence type="ECO:0000256" key="2">
    <source>
        <dbReference type="SAM" id="Phobius"/>
    </source>
</evidence>
<dbReference type="RefSeq" id="WP_231443230.1">
    <property type="nucleotide sequence ID" value="NZ_JAJOMB010000009.1"/>
</dbReference>
<feature type="transmembrane region" description="Helical" evidence="2">
    <location>
        <begin position="180"/>
        <end position="199"/>
    </location>
</feature>
<gene>
    <name evidence="3" type="ORF">LR394_17565</name>
</gene>
<accession>A0A9X1SUR0</accession>
<dbReference type="AlphaFoldDB" id="A0A9X1SUR0"/>
<keyword evidence="2" id="KW-1133">Transmembrane helix</keyword>
<feature type="transmembrane region" description="Helical" evidence="2">
    <location>
        <begin position="50"/>
        <end position="67"/>
    </location>
</feature>
<dbReference type="Proteomes" id="UP001138997">
    <property type="component" value="Unassembled WGS sequence"/>
</dbReference>
<comment type="caution">
    <text evidence="3">The sequence shown here is derived from an EMBL/GenBank/DDBJ whole genome shotgun (WGS) entry which is preliminary data.</text>
</comment>
<dbReference type="EMBL" id="JAJOMB010000009">
    <property type="protein sequence ID" value="MCD5312716.1"/>
    <property type="molecule type" value="Genomic_DNA"/>
</dbReference>
<organism evidence="3 4">
    <name type="scientific">Kineosporia babensis</name>
    <dbReference type="NCBI Taxonomy" id="499548"/>
    <lineage>
        <taxon>Bacteria</taxon>
        <taxon>Bacillati</taxon>
        <taxon>Actinomycetota</taxon>
        <taxon>Actinomycetes</taxon>
        <taxon>Kineosporiales</taxon>
        <taxon>Kineosporiaceae</taxon>
        <taxon>Kineosporia</taxon>
    </lineage>
</organism>
<keyword evidence="4" id="KW-1185">Reference proteome</keyword>
<feature type="transmembrane region" description="Helical" evidence="2">
    <location>
        <begin position="28"/>
        <end position="44"/>
    </location>
</feature>
<feature type="compositionally biased region" description="Basic and acidic residues" evidence="1">
    <location>
        <begin position="235"/>
        <end position="248"/>
    </location>
</feature>
<evidence type="ECO:0000313" key="3">
    <source>
        <dbReference type="EMBL" id="MCD5312716.1"/>
    </source>
</evidence>
<keyword evidence="2" id="KW-0812">Transmembrane</keyword>
<keyword evidence="2" id="KW-0472">Membrane</keyword>
<protein>
    <submittedName>
        <fullName evidence="3">Uncharacterized protein</fullName>
    </submittedName>
</protein>
<sequence length="263" mass="27640">MAFYPNSLALYLGSAVPVAAFLLRRKRLIILAAPCLVSIWAGLLASDSRIGIASAVIATVLIPFLAGKKASGTTIVIGFIGVCLTAPLIVQAIAWVAANTRLAPGAGSGSDFGRQRVNEQSMLDFLHSPVFGIGFEFGGGGISVPLGILSASGLLGAAGVFCFLAWWAGSARAGWADPDIRIVVVMTLVILAVMCYQNNLVDRGQYLPLLLTVLWARHFRAPSLDSVPAPPTRSSRTDEALSLSDHRSRPPLTAASPRQSTST</sequence>